<organism evidence="9 10">
    <name type="scientific">Phytophthora citrophthora</name>
    <dbReference type="NCBI Taxonomy" id="4793"/>
    <lineage>
        <taxon>Eukaryota</taxon>
        <taxon>Sar</taxon>
        <taxon>Stramenopiles</taxon>
        <taxon>Oomycota</taxon>
        <taxon>Peronosporomycetes</taxon>
        <taxon>Peronosporales</taxon>
        <taxon>Peronosporaceae</taxon>
        <taxon>Phytophthora</taxon>
    </lineage>
</organism>
<evidence type="ECO:0000256" key="2">
    <source>
        <dbReference type="ARBA" id="ARBA00022553"/>
    </source>
</evidence>
<dbReference type="InterPro" id="IPR000719">
    <property type="entry name" value="Prot_kinase_dom"/>
</dbReference>
<evidence type="ECO:0000256" key="1">
    <source>
        <dbReference type="ARBA" id="ARBA00022527"/>
    </source>
</evidence>
<gene>
    <name evidence="9" type="ORF">P3T76_008655</name>
</gene>
<dbReference type="PROSITE" id="PS51285">
    <property type="entry name" value="AGC_KINASE_CTER"/>
    <property type="match status" value="1"/>
</dbReference>
<keyword evidence="2" id="KW-0597">Phosphoprotein</keyword>
<keyword evidence="1" id="KW-0723">Serine/threonine-protein kinase</keyword>
<dbReference type="InterPro" id="IPR000961">
    <property type="entry name" value="AGC-kinase_C"/>
</dbReference>
<dbReference type="PROSITE" id="PS50011">
    <property type="entry name" value="PROTEIN_KINASE_DOM"/>
    <property type="match status" value="1"/>
</dbReference>
<evidence type="ECO:0000256" key="5">
    <source>
        <dbReference type="ARBA" id="ARBA00022777"/>
    </source>
</evidence>
<dbReference type="PANTHER" id="PTHR24351">
    <property type="entry name" value="RIBOSOMAL PROTEIN S6 KINASE"/>
    <property type="match status" value="1"/>
</dbReference>
<dbReference type="SMART" id="SM00220">
    <property type="entry name" value="S_TKc"/>
    <property type="match status" value="1"/>
</dbReference>
<keyword evidence="3" id="KW-0808">Transferase</keyword>
<evidence type="ECO:0000256" key="6">
    <source>
        <dbReference type="ARBA" id="ARBA00022840"/>
    </source>
</evidence>
<evidence type="ECO:0000256" key="4">
    <source>
        <dbReference type="ARBA" id="ARBA00022741"/>
    </source>
</evidence>
<dbReference type="GO" id="GO:0004674">
    <property type="term" value="F:protein serine/threonine kinase activity"/>
    <property type="evidence" value="ECO:0007669"/>
    <property type="project" value="UniProtKB-KW"/>
</dbReference>
<dbReference type="SMART" id="SM00133">
    <property type="entry name" value="S_TK_X"/>
    <property type="match status" value="1"/>
</dbReference>
<dbReference type="PROSITE" id="PS00108">
    <property type="entry name" value="PROTEIN_KINASE_ST"/>
    <property type="match status" value="1"/>
</dbReference>
<dbReference type="EMBL" id="JASMQC010000016">
    <property type="protein sequence ID" value="KAK1939271.1"/>
    <property type="molecule type" value="Genomic_DNA"/>
</dbReference>
<proteinExistence type="predicted"/>
<keyword evidence="6" id="KW-0067">ATP-binding</keyword>
<feature type="domain" description="Protein kinase" evidence="7">
    <location>
        <begin position="90"/>
        <end position="373"/>
    </location>
</feature>
<dbReference type="Proteomes" id="UP001259832">
    <property type="component" value="Unassembled WGS sequence"/>
</dbReference>
<feature type="domain" description="AGC-kinase C-terminal" evidence="8">
    <location>
        <begin position="374"/>
        <end position="443"/>
    </location>
</feature>
<keyword evidence="10" id="KW-1185">Reference proteome</keyword>
<keyword evidence="4" id="KW-0547">Nucleotide-binding</keyword>
<dbReference type="InterPro" id="IPR045270">
    <property type="entry name" value="STKc_AGC"/>
</dbReference>
<dbReference type="CDD" id="cd05123">
    <property type="entry name" value="STKc_AGC"/>
    <property type="match status" value="1"/>
</dbReference>
<sequence length="487" mass="54117">MPLCAACCVTKGFNKCGHCTRLSTVLCLPYSAKFSGIIAGFMADSGTCHVQCARNVSATGRNLLTLEASRKHCCKIRPPGDKQIASLVDFQLLSVIGQGAFGKVNWAFSMVDNWRWLQVVTVLLVRHSSTGKVHAMKIISKQFVIDMDSVHYMKTERDVMTKVGNIRHPFVIGLNYAFQTESKVYLVMEYQSGGELFSYLKEEGTFTEDVVRFYLAEMILALEHLHKHGIIHRDLKPENVLISAEGHIKLTDFGLAKEYVDGQELLTVCGTKEYMAPEMLLGKGYDSAVDWWSLGALAFEMLTGKPPFRSKNRADLHKKILSAKIQLPGWLSGEAHSLIKALLERNVGKRLGSGKSSMFVVKGVQALKRHPFFKSVDWKKMETLRVPPPKVPNVSGEADTSNFDKKFTDMPASDLLCDAVIEEHNHLFRGFSFCRQDSIKEILSNPQSPINTTMLPTIASLVIDGDDIKDINDAITSAASKQPAILT</sequence>
<dbReference type="Pfam" id="PF00433">
    <property type="entry name" value="Pkinase_C"/>
    <property type="match status" value="1"/>
</dbReference>
<evidence type="ECO:0000259" key="8">
    <source>
        <dbReference type="PROSITE" id="PS51285"/>
    </source>
</evidence>
<name>A0AAD9GJH7_9STRA</name>
<dbReference type="AlphaFoldDB" id="A0AAD9GJH7"/>
<dbReference type="InterPro" id="IPR008271">
    <property type="entry name" value="Ser/Thr_kinase_AS"/>
</dbReference>
<dbReference type="Gene3D" id="3.30.200.20">
    <property type="entry name" value="Phosphorylase Kinase, domain 1"/>
    <property type="match status" value="1"/>
</dbReference>
<dbReference type="Gene3D" id="1.10.510.10">
    <property type="entry name" value="Transferase(Phosphotransferase) domain 1"/>
    <property type="match status" value="1"/>
</dbReference>
<dbReference type="Pfam" id="PF00069">
    <property type="entry name" value="Pkinase"/>
    <property type="match status" value="1"/>
</dbReference>
<dbReference type="FunFam" id="1.10.510.10:FF:000008">
    <property type="entry name" value="Non-specific serine/threonine protein kinase"/>
    <property type="match status" value="1"/>
</dbReference>
<dbReference type="GO" id="GO:0005524">
    <property type="term" value="F:ATP binding"/>
    <property type="evidence" value="ECO:0007669"/>
    <property type="project" value="UniProtKB-KW"/>
</dbReference>
<evidence type="ECO:0000256" key="3">
    <source>
        <dbReference type="ARBA" id="ARBA00022679"/>
    </source>
</evidence>
<dbReference type="InterPro" id="IPR017892">
    <property type="entry name" value="Pkinase_C"/>
</dbReference>
<evidence type="ECO:0000313" key="10">
    <source>
        <dbReference type="Proteomes" id="UP001259832"/>
    </source>
</evidence>
<keyword evidence="5 9" id="KW-0418">Kinase</keyword>
<reference evidence="9" key="1">
    <citation type="submission" date="2023-08" db="EMBL/GenBank/DDBJ databases">
        <title>Reference Genome Resource for the Citrus Pathogen Phytophthora citrophthora.</title>
        <authorList>
            <person name="Moller H."/>
            <person name="Coetzee B."/>
            <person name="Rose L.J."/>
            <person name="Van Niekerk J.M."/>
        </authorList>
    </citation>
    <scope>NUCLEOTIDE SEQUENCE</scope>
    <source>
        <strain evidence="9">STE-U-9442</strain>
    </source>
</reference>
<protein>
    <submittedName>
        <fullName evidence="9">Serine/threonine-protein kinase AtPK2/AtPK19</fullName>
    </submittedName>
</protein>
<comment type="caution">
    <text evidence="9">The sequence shown here is derived from an EMBL/GenBank/DDBJ whole genome shotgun (WGS) entry which is preliminary data.</text>
</comment>
<accession>A0AAD9GJH7</accession>
<dbReference type="InterPro" id="IPR011009">
    <property type="entry name" value="Kinase-like_dom_sf"/>
</dbReference>
<dbReference type="SUPFAM" id="SSF56112">
    <property type="entry name" value="Protein kinase-like (PK-like)"/>
    <property type="match status" value="1"/>
</dbReference>
<evidence type="ECO:0000313" key="9">
    <source>
        <dbReference type="EMBL" id="KAK1939271.1"/>
    </source>
</evidence>
<evidence type="ECO:0000259" key="7">
    <source>
        <dbReference type="PROSITE" id="PS50011"/>
    </source>
</evidence>